<dbReference type="Proteomes" id="UP001627284">
    <property type="component" value="Unassembled WGS sequence"/>
</dbReference>
<protein>
    <recommendedName>
        <fullName evidence="5">Pectate lyase N-terminal domain-containing protein</fullName>
    </recommendedName>
</protein>
<dbReference type="PANTHER" id="PTHR31683">
    <property type="entry name" value="PECTATE LYASE 18-RELATED"/>
    <property type="match status" value="1"/>
</dbReference>
<dbReference type="InterPro" id="IPR012334">
    <property type="entry name" value="Pectin_lyas_fold"/>
</dbReference>
<accession>A0ABD2SSN5</accession>
<keyword evidence="3" id="KW-0325">Glycoprotein</keyword>
<comment type="caution">
    <text evidence="6">The sequence shown here is derived from an EMBL/GenBank/DDBJ whole genome shotgun (WGS) entry which is preliminary data.</text>
</comment>
<evidence type="ECO:0000256" key="4">
    <source>
        <dbReference type="SAM" id="SignalP"/>
    </source>
</evidence>
<evidence type="ECO:0000256" key="2">
    <source>
        <dbReference type="ARBA" id="ARBA00022729"/>
    </source>
</evidence>
<dbReference type="Gene3D" id="2.160.20.10">
    <property type="entry name" value="Single-stranded right-handed beta-helix, Pectin lyase-like"/>
    <property type="match status" value="1"/>
</dbReference>
<name>A0ABD2SSN5_9SOLN</name>
<dbReference type="InterPro" id="IPR011050">
    <property type="entry name" value="Pectin_lyase_fold/virulence"/>
</dbReference>
<comment type="similarity">
    <text evidence="1">Belongs to the polysaccharide lyase 1 family.</text>
</comment>
<keyword evidence="2 4" id="KW-0732">Signal</keyword>
<feature type="signal peptide" evidence="4">
    <location>
        <begin position="1"/>
        <end position="22"/>
    </location>
</feature>
<dbReference type="InterPro" id="IPR045032">
    <property type="entry name" value="PEL"/>
</dbReference>
<reference evidence="6 7" key="1">
    <citation type="submission" date="2024-05" db="EMBL/GenBank/DDBJ databases">
        <title>De novo assembly of an allotetraploid wild potato.</title>
        <authorList>
            <person name="Hosaka A.J."/>
        </authorList>
    </citation>
    <scope>NUCLEOTIDE SEQUENCE [LARGE SCALE GENOMIC DNA]</scope>
    <source>
        <tissue evidence="6">Young leaves</tissue>
    </source>
</reference>
<evidence type="ECO:0000259" key="5">
    <source>
        <dbReference type="Pfam" id="PF04431"/>
    </source>
</evidence>
<feature type="chain" id="PRO_5044864000" description="Pectate lyase N-terminal domain-containing protein" evidence="4">
    <location>
        <begin position="23"/>
        <end position="226"/>
    </location>
</feature>
<feature type="domain" description="Pectate lyase N-terminal" evidence="5">
    <location>
        <begin position="23"/>
        <end position="82"/>
    </location>
</feature>
<dbReference type="Pfam" id="PF04431">
    <property type="entry name" value="Pec_lyase_N"/>
    <property type="match status" value="1"/>
</dbReference>
<evidence type="ECO:0000256" key="3">
    <source>
        <dbReference type="ARBA" id="ARBA00023180"/>
    </source>
</evidence>
<dbReference type="SUPFAM" id="SSF51126">
    <property type="entry name" value="Pectin lyase-like"/>
    <property type="match status" value="1"/>
</dbReference>
<evidence type="ECO:0000313" key="7">
    <source>
        <dbReference type="Proteomes" id="UP001627284"/>
    </source>
</evidence>
<evidence type="ECO:0000256" key="1">
    <source>
        <dbReference type="ARBA" id="ARBA00010980"/>
    </source>
</evidence>
<gene>
    <name evidence="6" type="ORF">AABB24_025295</name>
</gene>
<dbReference type="EMBL" id="JBJKTR010000014">
    <property type="protein sequence ID" value="KAL3346786.1"/>
    <property type="molecule type" value="Genomic_DNA"/>
</dbReference>
<sequence length="226" mass="24996">MRGTKLVYLSLLLFSTFLAINGHIGEFDEVWRRRAQEADEWAIKAYKPDPINVTLAFAKQTGQALKEIKEAKLAINGTRRELKGGGKKYDGPCLVTNPIDRCWRCQPNWADNRKRLADCAMGFAKGTTGGKAGEIYVVTDSSDATSNPKPGTLRYGVIQKEPLWIIFAKSMTIRLHQELIVQSDKTIDGRGVNVHIANGAGFMLQYVKNVIIHGLRIHDIVVGSGG</sequence>
<feature type="non-terminal residue" evidence="6">
    <location>
        <position position="226"/>
    </location>
</feature>
<dbReference type="PANTHER" id="PTHR31683:SF86">
    <property type="entry name" value="PECTATE LYASE"/>
    <property type="match status" value="1"/>
</dbReference>
<proteinExistence type="inferred from homology"/>
<organism evidence="6 7">
    <name type="scientific">Solanum stoloniferum</name>
    <dbReference type="NCBI Taxonomy" id="62892"/>
    <lineage>
        <taxon>Eukaryota</taxon>
        <taxon>Viridiplantae</taxon>
        <taxon>Streptophyta</taxon>
        <taxon>Embryophyta</taxon>
        <taxon>Tracheophyta</taxon>
        <taxon>Spermatophyta</taxon>
        <taxon>Magnoliopsida</taxon>
        <taxon>eudicotyledons</taxon>
        <taxon>Gunneridae</taxon>
        <taxon>Pentapetalae</taxon>
        <taxon>asterids</taxon>
        <taxon>lamiids</taxon>
        <taxon>Solanales</taxon>
        <taxon>Solanaceae</taxon>
        <taxon>Solanoideae</taxon>
        <taxon>Solaneae</taxon>
        <taxon>Solanum</taxon>
    </lineage>
</organism>
<dbReference type="AlphaFoldDB" id="A0ABD2SSN5"/>
<dbReference type="InterPro" id="IPR018082">
    <property type="entry name" value="AmbAllergen"/>
</dbReference>
<dbReference type="PRINTS" id="PR00807">
    <property type="entry name" value="AMBALLERGEN"/>
</dbReference>
<evidence type="ECO:0000313" key="6">
    <source>
        <dbReference type="EMBL" id="KAL3346786.1"/>
    </source>
</evidence>
<dbReference type="InterPro" id="IPR007524">
    <property type="entry name" value="Pec_lyase_N"/>
</dbReference>
<keyword evidence="7" id="KW-1185">Reference proteome</keyword>